<comment type="caution">
    <text evidence="2">The sequence shown here is derived from an EMBL/GenBank/DDBJ whole genome shotgun (WGS) entry which is preliminary data.</text>
</comment>
<dbReference type="PANTHER" id="PTHR13696">
    <property type="entry name" value="P-LOOP CONTAINING NUCLEOSIDE TRIPHOSPHATE HYDROLASE"/>
    <property type="match status" value="1"/>
</dbReference>
<dbReference type="PANTHER" id="PTHR13696:SF99">
    <property type="entry name" value="COBYRINIC ACID AC-DIAMIDE SYNTHASE"/>
    <property type="match status" value="1"/>
</dbReference>
<dbReference type="Proteomes" id="UP000297422">
    <property type="component" value="Unassembled WGS sequence"/>
</dbReference>
<reference evidence="3" key="1">
    <citation type="journal article" date="2019" name="PLoS Negl. Trop. Dis.">
        <title>Revisiting the worldwide diversity of Leptospira species in the environment.</title>
        <authorList>
            <person name="Vincent A.T."/>
            <person name="Schiettekatte O."/>
            <person name="Bourhy P."/>
            <person name="Veyrier F.J."/>
            <person name="Picardeau M."/>
        </authorList>
    </citation>
    <scope>NUCLEOTIDE SEQUENCE [LARGE SCALE GENOMIC DNA]</scope>
    <source>
        <strain evidence="3">201702407</strain>
    </source>
</reference>
<accession>A0ABY2N5B2</accession>
<evidence type="ECO:0000259" key="1">
    <source>
        <dbReference type="Pfam" id="PF13614"/>
    </source>
</evidence>
<sequence length="255" mass="28429">MQIVKIGRAIIICFIAHKGGVGKTTLAMGLGQALIALGRKVLLMDLEENNNLSDVCLYSHPDYPKLLPRKNWYTALSGAHSLKEVIWTDLRHGFDLIPTVGLTEASNGMFRGDPSLGIRLEQEIHELPYDFILMDLSPLINGITEFALRVSDLVLAPVEFDTQGLSGITRLLNHYSKVDPSLIKPLRVIRNNITAKKEESLKRSIKNNGLATYDTIIYKSESLLNAKNAKEPFSTKSQSFEYFTELAKEILSEVA</sequence>
<evidence type="ECO:0000313" key="2">
    <source>
        <dbReference type="EMBL" id="TGM17281.1"/>
    </source>
</evidence>
<dbReference type="InterPro" id="IPR027417">
    <property type="entry name" value="P-loop_NTPase"/>
</dbReference>
<protein>
    <submittedName>
        <fullName evidence="2">ParA family protein</fullName>
    </submittedName>
</protein>
<dbReference type="Pfam" id="PF13614">
    <property type="entry name" value="AAA_31"/>
    <property type="match status" value="1"/>
</dbReference>
<organism evidence="2 3">
    <name type="scientific">Leptospira stimsonii</name>
    <dbReference type="NCBI Taxonomy" id="2202203"/>
    <lineage>
        <taxon>Bacteria</taxon>
        <taxon>Pseudomonadati</taxon>
        <taxon>Spirochaetota</taxon>
        <taxon>Spirochaetia</taxon>
        <taxon>Leptospirales</taxon>
        <taxon>Leptospiraceae</taxon>
        <taxon>Leptospira</taxon>
    </lineage>
</organism>
<proteinExistence type="predicted"/>
<feature type="domain" description="AAA" evidence="1">
    <location>
        <begin position="11"/>
        <end position="182"/>
    </location>
</feature>
<dbReference type="Gene3D" id="3.40.50.300">
    <property type="entry name" value="P-loop containing nucleotide triphosphate hydrolases"/>
    <property type="match status" value="1"/>
</dbReference>
<dbReference type="SUPFAM" id="SSF52540">
    <property type="entry name" value="P-loop containing nucleoside triphosphate hydrolases"/>
    <property type="match status" value="1"/>
</dbReference>
<evidence type="ECO:0000313" key="3">
    <source>
        <dbReference type="Proteomes" id="UP000297422"/>
    </source>
</evidence>
<name>A0ABY2N5B2_9LEPT</name>
<dbReference type="InterPro" id="IPR050678">
    <property type="entry name" value="DNA_Partitioning_ATPase"/>
</dbReference>
<gene>
    <name evidence="2" type="ORF">EHQ90_07745</name>
</gene>
<keyword evidence="3" id="KW-1185">Reference proteome</keyword>
<dbReference type="EMBL" id="RQGT01000059">
    <property type="protein sequence ID" value="TGM17281.1"/>
    <property type="molecule type" value="Genomic_DNA"/>
</dbReference>
<dbReference type="CDD" id="cd02042">
    <property type="entry name" value="ParAB_family"/>
    <property type="match status" value="1"/>
</dbReference>
<dbReference type="InterPro" id="IPR025669">
    <property type="entry name" value="AAA_dom"/>
</dbReference>